<feature type="non-terminal residue" evidence="1">
    <location>
        <position position="1"/>
    </location>
</feature>
<dbReference type="AlphaFoldDB" id="A0A0L0FJT3"/>
<sequence length="36" mass="4085">GMVVDPMTSAERMVQIVVQDTFDQGARFDYYDVAQT</sequence>
<protein>
    <submittedName>
        <fullName evidence="1">Uncharacterized protein</fullName>
    </submittedName>
</protein>
<reference evidence="1 2" key="1">
    <citation type="submission" date="2011-02" db="EMBL/GenBank/DDBJ databases">
        <title>The Genome Sequence of Sphaeroforma arctica JP610.</title>
        <authorList>
            <consortium name="The Broad Institute Genome Sequencing Platform"/>
            <person name="Russ C."/>
            <person name="Cuomo C."/>
            <person name="Young S.K."/>
            <person name="Zeng Q."/>
            <person name="Gargeya S."/>
            <person name="Alvarado L."/>
            <person name="Berlin A."/>
            <person name="Chapman S.B."/>
            <person name="Chen Z."/>
            <person name="Freedman E."/>
            <person name="Gellesch M."/>
            <person name="Goldberg J."/>
            <person name="Griggs A."/>
            <person name="Gujja S."/>
            <person name="Heilman E."/>
            <person name="Heiman D."/>
            <person name="Howarth C."/>
            <person name="Mehta T."/>
            <person name="Neiman D."/>
            <person name="Pearson M."/>
            <person name="Roberts A."/>
            <person name="Saif S."/>
            <person name="Shea T."/>
            <person name="Shenoy N."/>
            <person name="Sisk P."/>
            <person name="Stolte C."/>
            <person name="Sykes S."/>
            <person name="White J."/>
            <person name="Yandava C."/>
            <person name="Burger G."/>
            <person name="Gray M.W."/>
            <person name="Holland P.W.H."/>
            <person name="King N."/>
            <person name="Lang F.B.F."/>
            <person name="Roger A.J."/>
            <person name="Ruiz-Trillo I."/>
            <person name="Haas B."/>
            <person name="Nusbaum C."/>
            <person name="Birren B."/>
        </authorList>
    </citation>
    <scope>NUCLEOTIDE SEQUENCE [LARGE SCALE GENOMIC DNA]</scope>
    <source>
        <strain evidence="1 2">JP610</strain>
    </source>
</reference>
<dbReference type="GeneID" id="25910992"/>
<accession>A0A0L0FJT3</accession>
<dbReference type="Proteomes" id="UP000054560">
    <property type="component" value="Unassembled WGS sequence"/>
</dbReference>
<evidence type="ECO:0000313" key="2">
    <source>
        <dbReference type="Proteomes" id="UP000054560"/>
    </source>
</evidence>
<keyword evidence="2" id="KW-1185">Reference proteome</keyword>
<proteinExistence type="predicted"/>
<dbReference type="OrthoDB" id="153074at2759"/>
<dbReference type="EMBL" id="KQ242863">
    <property type="protein sequence ID" value="KNC77037.1"/>
    <property type="molecule type" value="Genomic_DNA"/>
</dbReference>
<name>A0A0L0FJT3_9EUKA</name>
<organism evidence="1 2">
    <name type="scientific">Sphaeroforma arctica JP610</name>
    <dbReference type="NCBI Taxonomy" id="667725"/>
    <lineage>
        <taxon>Eukaryota</taxon>
        <taxon>Ichthyosporea</taxon>
        <taxon>Ichthyophonida</taxon>
        <taxon>Sphaeroforma</taxon>
    </lineage>
</organism>
<evidence type="ECO:0000313" key="1">
    <source>
        <dbReference type="EMBL" id="KNC77037.1"/>
    </source>
</evidence>
<gene>
    <name evidence="1" type="ORF">SARC_10488</name>
</gene>
<dbReference type="RefSeq" id="XP_014150939.1">
    <property type="nucleotide sequence ID" value="XM_014295464.1"/>
</dbReference>